<sequence length="459" mass="51398">MRDCNVEGIFLTEKDVVKEEPISLFSKSSDENETIFLSNIDQALGFPVETLYFFEVPTGKSHSTLNVGQRVKEAVEVLLGPYYFMAGRLNFNEEAKRMELICNNAGVLFVSATSELTLKDLGNLSQPNPTFHHFVHRPGLYKSLPEKALFTIQVTRFSCGGFSIGFTMHHSINDGKSASDMLHNLASICRGEGLKVETINNDRTCIKARNPPQIKFPHSEYVKLQKTPNLPSSFTSQERTTPSPLVFSDKYVHKTFHFSPEMLNTLKKQAMTKCSTFDAIVAHIWKARTKAVLMKNDRISTVLFAVDIRSRISPPLPNDFSGNAVITAFASAKVSDLVEMPLSFGVEKMKEARERVTNEYIRSVIDWLEVYKGIPATCDGTFYVSAWWKLPFKELDFGFGKPVRGGPIASGNDEFVLLLSNNDDQKSNIGGNGNGGGIILWMALEKEAMFRFMSCVYDM</sequence>
<evidence type="ECO:0000313" key="3">
    <source>
        <dbReference type="Proteomes" id="UP001161247"/>
    </source>
</evidence>
<dbReference type="AlphaFoldDB" id="A0AAV1EG93"/>
<proteinExistence type="inferred from homology"/>
<protein>
    <submittedName>
        <fullName evidence="2">OLC1v1020386C1</fullName>
    </submittedName>
</protein>
<dbReference type="InterPro" id="IPR050317">
    <property type="entry name" value="Plant_Fungal_Acyltransferase"/>
</dbReference>
<dbReference type="PANTHER" id="PTHR31642:SF231">
    <property type="entry name" value="BAHD FAMILY ACYLTRANSFERASE, CLADE V"/>
    <property type="match status" value="1"/>
</dbReference>
<accession>A0AAV1EG93</accession>
<keyword evidence="3" id="KW-1185">Reference proteome</keyword>
<evidence type="ECO:0000313" key="2">
    <source>
        <dbReference type="EMBL" id="CAI9118776.1"/>
    </source>
</evidence>
<dbReference type="PANTHER" id="PTHR31642">
    <property type="entry name" value="TRICHOTHECENE 3-O-ACETYLTRANSFERASE"/>
    <property type="match status" value="1"/>
</dbReference>
<name>A0AAV1EG93_OLDCO</name>
<dbReference type="EMBL" id="OX459126">
    <property type="protein sequence ID" value="CAI9118776.1"/>
    <property type="molecule type" value="Genomic_DNA"/>
</dbReference>
<organism evidence="2 3">
    <name type="scientific">Oldenlandia corymbosa var. corymbosa</name>
    <dbReference type="NCBI Taxonomy" id="529605"/>
    <lineage>
        <taxon>Eukaryota</taxon>
        <taxon>Viridiplantae</taxon>
        <taxon>Streptophyta</taxon>
        <taxon>Embryophyta</taxon>
        <taxon>Tracheophyta</taxon>
        <taxon>Spermatophyta</taxon>
        <taxon>Magnoliopsida</taxon>
        <taxon>eudicotyledons</taxon>
        <taxon>Gunneridae</taxon>
        <taxon>Pentapetalae</taxon>
        <taxon>asterids</taxon>
        <taxon>lamiids</taxon>
        <taxon>Gentianales</taxon>
        <taxon>Rubiaceae</taxon>
        <taxon>Rubioideae</taxon>
        <taxon>Spermacoceae</taxon>
        <taxon>Hedyotis-Oldenlandia complex</taxon>
        <taxon>Oldenlandia</taxon>
    </lineage>
</organism>
<dbReference type="Gene3D" id="3.30.559.10">
    <property type="entry name" value="Chloramphenicol acetyltransferase-like domain"/>
    <property type="match status" value="2"/>
</dbReference>
<comment type="similarity">
    <text evidence="1">Belongs to the plant acyltransferase family.</text>
</comment>
<reference evidence="2" key="1">
    <citation type="submission" date="2023-03" db="EMBL/GenBank/DDBJ databases">
        <authorList>
            <person name="Julca I."/>
        </authorList>
    </citation>
    <scope>NUCLEOTIDE SEQUENCE</scope>
</reference>
<dbReference type="Proteomes" id="UP001161247">
    <property type="component" value="Chromosome 9"/>
</dbReference>
<gene>
    <name evidence="2" type="ORF">OLC1_LOCUS24565</name>
</gene>
<dbReference type="Pfam" id="PF02458">
    <property type="entry name" value="Transferase"/>
    <property type="match status" value="1"/>
</dbReference>
<dbReference type="InterPro" id="IPR023213">
    <property type="entry name" value="CAT-like_dom_sf"/>
</dbReference>
<evidence type="ECO:0000256" key="1">
    <source>
        <dbReference type="ARBA" id="ARBA00009861"/>
    </source>
</evidence>
<dbReference type="GO" id="GO:0016747">
    <property type="term" value="F:acyltransferase activity, transferring groups other than amino-acyl groups"/>
    <property type="evidence" value="ECO:0007669"/>
    <property type="project" value="TreeGrafter"/>
</dbReference>